<sequence>MGTIIIKKPGFQPPYGGIDNGMAYALSPAGPGYGATGGPGASPTQTAGEPFAPDSPYYPFSPRHAPRLSPAKGPKSQSVQIRQAKEEPQTLDQQWGVVS</sequence>
<accession>A0AAW1UKH6</accession>
<feature type="region of interest" description="Disordered" evidence="1">
    <location>
        <begin position="28"/>
        <end position="99"/>
    </location>
</feature>
<evidence type="ECO:0008006" key="4">
    <source>
        <dbReference type="Google" id="ProtNLM"/>
    </source>
</evidence>
<proteinExistence type="predicted"/>
<organism evidence="2 3">
    <name type="scientific">Henosepilachna vigintioctopunctata</name>
    <dbReference type="NCBI Taxonomy" id="420089"/>
    <lineage>
        <taxon>Eukaryota</taxon>
        <taxon>Metazoa</taxon>
        <taxon>Ecdysozoa</taxon>
        <taxon>Arthropoda</taxon>
        <taxon>Hexapoda</taxon>
        <taxon>Insecta</taxon>
        <taxon>Pterygota</taxon>
        <taxon>Neoptera</taxon>
        <taxon>Endopterygota</taxon>
        <taxon>Coleoptera</taxon>
        <taxon>Polyphaga</taxon>
        <taxon>Cucujiformia</taxon>
        <taxon>Coccinelloidea</taxon>
        <taxon>Coccinellidae</taxon>
        <taxon>Epilachninae</taxon>
        <taxon>Epilachnini</taxon>
        <taxon>Henosepilachna</taxon>
    </lineage>
</organism>
<evidence type="ECO:0000313" key="3">
    <source>
        <dbReference type="Proteomes" id="UP001431783"/>
    </source>
</evidence>
<comment type="caution">
    <text evidence="2">The sequence shown here is derived from an EMBL/GenBank/DDBJ whole genome shotgun (WGS) entry which is preliminary data.</text>
</comment>
<dbReference type="Proteomes" id="UP001431783">
    <property type="component" value="Unassembled WGS sequence"/>
</dbReference>
<evidence type="ECO:0000313" key="2">
    <source>
        <dbReference type="EMBL" id="KAK9884022.1"/>
    </source>
</evidence>
<dbReference type="EMBL" id="JARQZJ010000092">
    <property type="protein sequence ID" value="KAK9884022.1"/>
    <property type="molecule type" value="Genomic_DNA"/>
</dbReference>
<feature type="compositionally biased region" description="Gly residues" evidence="1">
    <location>
        <begin position="31"/>
        <end position="40"/>
    </location>
</feature>
<dbReference type="AlphaFoldDB" id="A0AAW1UKH6"/>
<name>A0AAW1UKH6_9CUCU</name>
<reference evidence="2 3" key="1">
    <citation type="submission" date="2023-03" db="EMBL/GenBank/DDBJ databases">
        <title>Genome insight into feeding habits of ladybird beetles.</title>
        <authorList>
            <person name="Li H.-S."/>
            <person name="Huang Y.-H."/>
            <person name="Pang H."/>
        </authorList>
    </citation>
    <scope>NUCLEOTIDE SEQUENCE [LARGE SCALE GENOMIC DNA]</scope>
    <source>
        <strain evidence="2">SYSU_2023b</strain>
        <tissue evidence="2">Whole body</tissue>
    </source>
</reference>
<evidence type="ECO:0000256" key="1">
    <source>
        <dbReference type="SAM" id="MobiDB-lite"/>
    </source>
</evidence>
<gene>
    <name evidence="2" type="ORF">WA026_004957</name>
</gene>
<keyword evidence="3" id="KW-1185">Reference proteome</keyword>
<protein>
    <recommendedName>
        <fullName evidence="4">Distal-less</fullName>
    </recommendedName>
</protein>